<feature type="binding site" evidence="6">
    <location>
        <position position="147"/>
    </location>
    <ligand>
        <name>Mg(2+)</name>
        <dbReference type="ChEBI" id="CHEBI:18420"/>
        <label>1</label>
        <note>catalytic</note>
    </ligand>
</feature>
<proteinExistence type="inferred from homology"/>
<feature type="binding site" evidence="6">
    <location>
        <position position="317"/>
    </location>
    <ligand>
        <name>Mg(2+)</name>
        <dbReference type="ChEBI" id="CHEBI:18420"/>
        <label>1</label>
        <note>catalytic</note>
    </ligand>
</feature>
<keyword evidence="4" id="KW-0378">Hydrolase</keyword>
<gene>
    <name evidence="7" type="ORF">N658DRAFT_346862</name>
</gene>
<evidence type="ECO:0000256" key="2">
    <source>
        <dbReference type="ARBA" id="ARBA00009759"/>
    </source>
</evidence>
<keyword evidence="8" id="KW-1185">Reference proteome</keyword>
<keyword evidence="5 6" id="KW-0460">Magnesium</keyword>
<evidence type="ECO:0000313" key="8">
    <source>
        <dbReference type="Proteomes" id="UP001305647"/>
    </source>
</evidence>
<sequence length="383" mass="41065">MDSPYRRELEVAIAAAETAARISRDVLSTAQADASAGTFDLVKDDLSFVTVADFAIQALLTRTLQAAFPDDGFIGEESAGALRQNPRLLARVLAVLAQCASPDNSNNNNTLFHDADDLCNVIDSCTTVTTLTPGESPARTWVFDPIDGTKTFMRREQYAINIALLADGGRQVLSVVACPLLAASYDISIPLTDSSVDPTGRGSLLYAVRGHGAYIRPLSPGAGSDDDTRAHTTVTRKLPRHADDATSPERLRSVTCWNLLDSGLGSVHQAVASQLGTPFPGSDLLGWVPRWACLALGAANMTVWVYHSPGRHAKIWDHAGAMLLFEEVGGLVTDVRGKPIDLAAGRKLDCNFGFVAAPRSLHPIVLEAIHEVLRASGREEMLR</sequence>
<evidence type="ECO:0000256" key="5">
    <source>
        <dbReference type="ARBA" id="ARBA00022842"/>
    </source>
</evidence>
<feature type="binding site" evidence="6">
    <location>
        <position position="76"/>
    </location>
    <ligand>
        <name>Mg(2+)</name>
        <dbReference type="ChEBI" id="CHEBI:18420"/>
        <label>1</label>
        <note>catalytic</note>
    </ligand>
</feature>
<keyword evidence="3 6" id="KW-0479">Metal-binding</keyword>
<dbReference type="GO" id="GO:0046872">
    <property type="term" value="F:metal ion binding"/>
    <property type="evidence" value="ECO:0007669"/>
    <property type="project" value="UniProtKB-KW"/>
</dbReference>
<dbReference type="Gene3D" id="3.30.540.10">
    <property type="entry name" value="Fructose-1,6-Bisphosphatase, subunit A, domain 1"/>
    <property type="match status" value="1"/>
</dbReference>
<dbReference type="GO" id="GO:0008441">
    <property type="term" value="F:3'(2'),5'-bisphosphate nucleotidase activity"/>
    <property type="evidence" value="ECO:0007669"/>
    <property type="project" value="TreeGrafter"/>
</dbReference>
<dbReference type="GO" id="GO:0000103">
    <property type="term" value="P:sulfate assimilation"/>
    <property type="evidence" value="ECO:0007669"/>
    <property type="project" value="TreeGrafter"/>
</dbReference>
<dbReference type="InterPro" id="IPR051090">
    <property type="entry name" value="Inositol_monoP_superfamily"/>
</dbReference>
<dbReference type="PANTHER" id="PTHR43200:SF2">
    <property type="entry name" value="3'(2'),5'-BISPHOSPHATE NUCLEOTIDASE"/>
    <property type="match status" value="1"/>
</dbReference>
<comment type="similarity">
    <text evidence="2">Belongs to the inositol monophosphatase superfamily.</text>
</comment>
<feature type="binding site" evidence="6">
    <location>
        <position position="144"/>
    </location>
    <ligand>
        <name>Mg(2+)</name>
        <dbReference type="ChEBI" id="CHEBI:18420"/>
        <label>1</label>
        <note>catalytic</note>
    </ligand>
</feature>
<dbReference type="EMBL" id="MU863706">
    <property type="protein sequence ID" value="KAK4096588.1"/>
    <property type="molecule type" value="Genomic_DNA"/>
</dbReference>
<name>A0AAN6PRV9_9PEZI</name>
<dbReference type="AlphaFoldDB" id="A0AAN6PRV9"/>
<accession>A0AAN6PRV9</accession>
<evidence type="ECO:0000256" key="6">
    <source>
        <dbReference type="PIRSR" id="PIRSR600760-2"/>
    </source>
</evidence>
<dbReference type="Pfam" id="PF00459">
    <property type="entry name" value="Inositol_P"/>
    <property type="match status" value="1"/>
</dbReference>
<dbReference type="Proteomes" id="UP001305647">
    <property type="component" value="Unassembled WGS sequence"/>
</dbReference>
<evidence type="ECO:0000313" key="7">
    <source>
        <dbReference type="EMBL" id="KAK4096588.1"/>
    </source>
</evidence>
<reference evidence="7" key="1">
    <citation type="journal article" date="2023" name="Mol. Phylogenet. Evol.">
        <title>Genome-scale phylogeny and comparative genomics of the fungal order Sordariales.</title>
        <authorList>
            <person name="Hensen N."/>
            <person name="Bonometti L."/>
            <person name="Westerberg I."/>
            <person name="Brannstrom I.O."/>
            <person name="Guillou S."/>
            <person name="Cros-Aarteil S."/>
            <person name="Calhoun S."/>
            <person name="Haridas S."/>
            <person name="Kuo A."/>
            <person name="Mondo S."/>
            <person name="Pangilinan J."/>
            <person name="Riley R."/>
            <person name="LaButti K."/>
            <person name="Andreopoulos B."/>
            <person name="Lipzen A."/>
            <person name="Chen C."/>
            <person name="Yan M."/>
            <person name="Daum C."/>
            <person name="Ng V."/>
            <person name="Clum A."/>
            <person name="Steindorff A."/>
            <person name="Ohm R.A."/>
            <person name="Martin F."/>
            <person name="Silar P."/>
            <person name="Natvig D.O."/>
            <person name="Lalanne C."/>
            <person name="Gautier V."/>
            <person name="Ament-Velasquez S.L."/>
            <person name="Kruys A."/>
            <person name="Hutchinson M.I."/>
            <person name="Powell A.J."/>
            <person name="Barry K."/>
            <person name="Miller A.N."/>
            <person name="Grigoriev I.V."/>
            <person name="Debuchy R."/>
            <person name="Gladieux P."/>
            <person name="Hiltunen Thoren M."/>
            <person name="Johannesson H."/>
        </authorList>
    </citation>
    <scope>NUCLEOTIDE SEQUENCE</scope>
    <source>
        <strain evidence="7">CBS 757.83</strain>
    </source>
</reference>
<evidence type="ECO:0000256" key="4">
    <source>
        <dbReference type="ARBA" id="ARBA00022801"/>
    </source>
</evidence>
<feature type="binding site" evidence="6">
    <location>
        <position position="146"/>
    </location>
    <ligand>
        <name>Mg(2+)</name>
        <dbReference type="ChEBI" id="CHEBI:18420"/>
        <label>1</label>
        <note>catalytic</note>
    </ligand>
</feature>
<reference evidence="7" key="2">
    <citation type="submission" date="2023-05" db="EMBL/GenBank/DDBJ databases">
        <authorList>
            <consortium name="Lawrence Berkeley National Laboratory"/>
            <person name="Steindorff A."/>
            <person name="Hensen N."/>
            <person name="Bonometti L."/>
            <person name="Westerberg I."/>
            <person name="Brannstrom I.O."/>
            <person name="Guillou S."/>
            <person name="Cros-Aarteil S."/>
            <person name="Calhoun S."/>
            <person name="Haridas S."/>
            <person name="Kuo A."/>
            <person name="Mondo S."/>
            <person name="Pangilinan J."/>
            <person name="Riley R."/>
            <person name="Labutti K."/>
            <person name="Andreopoulos B."/>
            <person name="Lipzen A."/>
            <person name="Chen C."/>
            <person name="Yanf M."/>
            <person name="Daum C."/>
            <person name="Ng V."/>
            <person name="Clum A."/>
            <person name="Ohm R."/>
            <person name="Martin F."/>
            <person name="Silar P."/>
            <person name="Natvig D."/>
            <person name="Lalanne C."/>
            <person name="Gautier V."/>
            <person name="Ament-Velasquez S.L."/>
            <person name="Kruys A."/>
            <person name="Hutchinson M.I."/>
            <person name="Powell A.J."/>
            <person name="Barry K."/>
            <person name="Miller A.N."/>
            <person name="Grigoriev I.V."/>
            <person name="Debuchy R."/>
            <person name="Gladieux P."/>
            <person name="Thoren M.H."/>
            <person name="Johannesson H."/>
        </authorList>
    </citation>
    <scope>NUCLEOTIDE SEQUENCE</scope>
    <source>
        <strain evidence="7">CBS 757.83</strain>
    </source>
</reference>
<organism evidence="7 8">
    <name type="scientific">Parathielavia hyrcaniae</name>
    <dbReference type="NCBI Taxonomy" id="113614"/>
    <lineage>
        <taxon>Eukaryota</taxon>
        <taxon>Fungi</taxon>
        <taxon>Dikarya</taxon>
        <taxon>Ascomycota</taxon>
        <taxon>Pezizomycotina</taxon>
        <taxon>Sordariomycetes</taxon>
        <taxon>Sordariomycetidae</taxon>
        <taxon>Sordariales</taxon>
        <taxon>Chaetomiaceae</taxon>
        <taxon>Parathielavia</taxon>
    </lineage>
</organism>
<dbReference type="Gene3D" id="3.40.190.80">
    <property type="match status" value="1"/>
</dbReference>
<dbReference type="CDD" id="cd01517">
    <property type="entry name" value="PAP_phosphatase"/>
    <property type="match status" value="1"/>
</dbReference>
<protein>
    <submittedName>
        <fullName evidence="7">Carbohydrate phosphatase</fullName>
    </submittedName>
</protein>
<dbReference type="PANTHER" id="PTHR43200">
    <property type="entry name" value="PHOSPHATASE"/>
    <property type="match status" value="1"/>
</dbReference>
<comment type="cofactor">
    <cofactor evidence="1 6">
        <name>Mg(2+)</name>
        <dbReference type="ChEBI" id="CHEBI:18420"/>
    </cofactor>
</comment>
<evidence type="ECO:0000256" key="3">
    <source>
        <dbReference type="ARBA" id="ARBA00022723"/>
    </source>
</evidence>
<comment type="caution">
    <text evidence="7">The sequence shown here is derived from an EMBL/GenBank/DDBJ whole genome shotgun (WGS) entry which is preliminary data.</text>
</comment>
<dbReference type="SUPFAM" id="SSF56655">
    <property type="entry name" value="Carbohydrate phosphatase"/>
    <property type="match status" value="1"/>
</dbReference>
<dbReference type="InterPro" id="IPR000760">
    <property type="entry name" value="Inositol_monophosphatase-like"/>
</dbReference>
<evidence type="ECO:0000256" key="1">
    <source>
        <dbReference type="ARBA" id="ARBA00001946"/>
    </source>
</evidence>